<evidence type="ECO:0000256" key="2">
    <source>
        <dbReference type="ARBA" id="ARBA00006897"/>
    </source>
</evidence>
<dbReference type="AlphaFoldDB" id="A0AA85B3E5"/>
<evidence type="ECO:0000313" key="15">
    <source>
        <dbReference type="Proteomes" id="UP000050791"/>
    </source>
</evidence>
<feature type="domain" description="CAAX prenyl protease 2/Lysostaphin resistance protein A-like" evidence="14">
    <location>
        <begin position="124"/>
        <end position="215"/>
    </location>
</feature>
<dbReference type="Proteomes" id="UP000050791">
    <property type="component" value="Unassembled WGS sequence"/>
</dbReference>
<keyword evidence="8 13" id="KW-0472">Membrane</keyword>
<keyword evidence="5" id="KW-0378">Hydrolase</keyword>
<keyword evidence="3" id="KW-0645">Protease</keyword>
<protein>
    <recommendedName>
        <fullName evidence="12">CAAX prenyl protease 2</fullName>
        <ecNumber evidence="11">3.4.26.1</ecNumber>
    </recommendedName>
    <alternativeName>
        <fullName evidence="9">Farnesylated proteins-converting enzyme 2</fullName>
    </alternativeName>
</protein>
<dbReference type="WBParaSite" id="SMTH1_29610.2">
    <property type="protein sequence ID" value="SMTH1_29610.2"/>
    <property type="gene ID" value="SMTH1_29610"/>
</dbReference>
<accession>A0AA85B3E5</accession>
<dbReference type="InterPro" id="IPR003675">
    <property type="entry name" value="Rce1/LyrA-like_dom"/>
</dbReference>
<dbReference type="InterPro" id="IPR039731">
    <property type="entry name" value="Rce1"/>
</dbReference>
<feature type="transmembrane region" description="Helical" evidence="13">
    <location>
        <begin position="149"/>
        <end position="172"/>
    </location>
</feature>
<comment type="subcellular location">
    <subcellularLocation>
        <location evidence="1">Endoplasmic reticulum membrane</location>
        <topology evidence="1">Multi-pass membrane protein</topology>
    </subcellularLocation>
</comment>
<comment type="catalytic activity">
    <reaction evidence="10">
        <text>Hydrolyzes the peptide bond -P2-(S-farnesyl or geranylgeranyl)C-P1'-P2'-P3'-COOH where P1' and P2' are amino acids with aliphatic sidechains and P3' is any C-terminal residue.</text>
        <dbReference type="EC" id="3.4.26.1"/>
    </reaction>
</comment>
<evidence type="ECO:0000259" key="14">
    <source>
        <dbReference type="Pfam" id="PF02517"/>
    </source>
</evidence>
<evidence type="ECO:0000256" key="9">
    <source>
        <dbReference type="ARBA" id="ARBA00032607"/>
    </source>
</evidence>
<dbReference type="PANTHER" id="PTHR13046:SF0">
    <property type="entry name" value="CAAX PRENYL PROTEASE 2"/>
    <property type="match status" value="1"/>
</dbReference>
<evidence type="ECO:0000256" key="3">
    <source>
        <dbReference type="ARBA" id="ARBA00022670"/>
    </source>
</evidence>
<evidence type="ECO:0000256" key="7">
    <source>
        <dbReference type="ARBA" id="ARBA00022989"/>
    </source>
</evidence>
<feature type="transmembrane region" description="Helical" evidence="13">
    <location>
        <begin position="37"/>
        <end position="58"/>
    </location>
</feature>
<feature type="transmembrane region" description="Helical" evidence="13">
    <location>
        <begin position="192"/>
        <end position="211"/>
    </location>
</feature>
<evidence type="ECO:0000256" key="12">
    <source>
        <dbReference type="ARBA" id="ARBA00049763"/>
    </source>
</evidence>
<evidence type="ECO:0000313" key="16">
    <source>
        <dbReference type="WBParaSite" id="SMTH1_29610.2"/>
    </source>
</evidence>
<dbReference type="Pfam" id="PF02517">
    <property type="entry name" value="Rce1-like"/>
    <property type="match status" value="1"/>
</dbReference>
<evidence type="ECO:0000256" key="5">
    <source>
        <dbReference type="ARBA" id="ARBA00022801"/>
    </source>
</evidence>
<evidence type="ECO:0000256" key="4">
    <source>
        <dbReference type="ARBA" id="ARBA00022692"/>
    </source>
</evidence>
<dbReference type="GO" id="GO:0005789">
    <property type="term" value="C:endoplasmic reticulum membrane"/>
    <property type="evidence" value="ECO:0007669"/>
    <property type="project" value="UniProtKB-SubCell"/>
</dbReference>
<proteinExistence type="inferred from homology"/>
<keyword evidence="4 13" id="KW-0812">Transmembrane</keyword>
<dbReference type="EC" id="3.4.26.1" evidence="11"/>
<evidence type="ECO:0000256" key="11">
    <source>
        <dbReference type="ARBA" id="ARBA00049729"/>
    </source>
</evidence>
<dbReference type="GO" id="GO:0071586">
    <property type="term" value="P:CAAX-box protein processing"/>
    <property type="evidence" value="ECO:0007669"/>
    <property type="project" value="InterPro"/>
</dbReference>
<dbReference type="GO" id="GO:0004222">
    <property type="term" value="F:metalloendopeptidase activity"/>
    <property type="evidence" value="ECO:0007669"/>
    <property type="project" value="InterPro"/>
</dbReference>
<keyword evidence="7 13" id="KW-1133">Transmembrane helix</keyword>
<evidence type="ECO:0000256" key="10">
    <source>
        <dbReference type="ARBA" id="ARBA00047280"/>
    </source>
</evidence>
<keyword evidence="6" id="KW-0256">Endoplasmic reticulum</keyword>
<feature type="transmembrane region" description="Helical" evidence="13">
    <location>
        <begin position="79"/>
        <end position="100"/>
    </location>
</feature>
<evidence type="ECO:0000256" key="8">
    <source>
        <dbReference type="ARBA" id="ARBA00023136"/>
    </source>
</evidence>
<name>A0AA85B3E5_9TREM</name>
<organism evidence="15 16">
    <name type="scientific">Schistosoma mattheei</name>
    <dbReference type="NCBI Taxonomy" id="31246"/>
    <lineage>
        <taxon>Eukaryota</taxon>
        <taxon>Metazoa</taxon>
        <taxon>Spiralia</taxon>
        <taxon>Lophotrochozoa</taxon>
        <taxon>Platyhelminthes</taxon>
        <taxon>Trematoda</taxon>
        <taxon>Digenea</taxon>
        <taxon>Strigeidida</taxon>
        <taxon>Schistosomatoidea</taxon>
        <taxon>Schistosomatidae</taxon>
        <taxon>Schistosoma</taxon>
    </lineage>
</organism>
<evidence type="ECO:0000256" key="6">
    <source>
        <dbReference type="ARBA" id="ARBA00022824"/>
    </source>
</evidence>
<evidence type="ECO:0000256" key="13">
    <source>
        <dbReference type="SAM" id="Phobius"/>
    </source>
</evidence>
<dbReference type="PANTHER" id="PTHR13046">
    <property type="entry name" value="PROTEASE U48 CAAX PRENYL PROTEASE RCE1"/>
    <property type="match status" value="1"/>
</dbReference>
<comment type="similarity">
    <text evidence="2">Belongs to the peptidase U48 family.</text>
</comment>
<sequence>MYEILNCIFYSFLFISGLYFAGGKFPRDHPETIKRRVVSVFVTGTISMIHILTYIRSYDRPPFQLSSYEFGKLFIRLDGLLEAVIISVILTLVMYFGVVLDDICSGDMLVIFDVQYWKDRIFNWISLRNFVIAPLAEELIFRACVTFHLLPLFSSCVMLCFVSSLFFSLAHFHHVFESVKSGQDLQSAFKTSLFQVFYTTLFGTYSGFLMLRTDAFYNNSSLRTLV</sequence>
<feature type="transmembrane region" description="Helical" evidence="13">
    <location>
        <begin position="7"/>
        <end position="25"/>
    </location>
</feature>
<reference evidence="16" key="1">
    <citation type="submission" date="2023-11" db="UniProtKB">
        <authorList>
            <consortium name="WormBaseParasite"/>
        </authorList>
    </citation>
    <scope>IDENTIFICATION</scope>
</reference>
<evidence type="ECO:0000256" key="1">
    <source>
        <dbReference type="ARBA" id="ARBA00004477"/>
    </source>
</evidence>